<dbReference type="RefSeq" id="WP_101466729.1">
    <property type="nucleotide sequence ID" value="NZ_PJMW01000002.1"/>
</dbReference>
<proteinExistence type="predicted"/>
<dbReference type="OrthoDB" id="4559212at2"/>
<sequence>MPELHTLTIYGASDDCLELEGYINEEYDALRPITLVLRAPTGAQLAVSAEFDGATPIRGDGWALSILHVDPQWTWTVRLSERPDRPDDPAIVLEVPVGTTVTEAAR</sequence>
<dbReference type="Proteomes" id="UP000233766">
    <property type="component" value="Unassembled WGS sequence"/>
</dbReference>
<gene>
    <name evidence="1" type="ORF">ATK86_5317</name>
</gene>
<name>A0A2N3VGY8_9NOCA</name>
<comment type="caution">
    <text evidence="1">The sequence shown here is derived from an EMBL/GenBank/DDBJ whole genome shotgun (WGS) entry which is preliminary data.</text>
</comment>
<evidence type="ECO:0000313" key="2">
    <source>
        <dbReference type="Proteomes" id="UP000233766"/>
    </source>
</evidence>
<organism evidence="1 2">
    <name type="scientific">Nocardia fluminea</name>
    <dbReference type="NCBI Taxonomy" id="134984"/>
    <lineage>
        <taxon>Bacteria</taxon>
        <taxon>Bacillati</taxon>
        <taxon>Actinomycetota</taxon>
        <taxon>Actinomycetes</taxon>
        <taxon>Mycobacteriales</taxon>
        <taxon>Nocardiaceae</taxon>
        <taxon>Nocardia</taxon>
    </lineage>
</organism>
<accession>A0A2N3VGY8</accession>
<keyword evidence="2" id="KW-1185">Reference proteome</keyword>
<protein>
    <submittedName>
        <fullName evidence="1">Uncharacterized protein</fullName>
    </submittedName>
</protein>
<reference evidence="1 2" key="1">
    <citation type="submission" date="2017-12" db="EMBL/GenBank/DDBJ databases">
        <title>Sequencing the genomes of 1000 Actinobacteria strains.</title>
        <authorList>
            <person name="Klenk H.-P."/>
        </authorList>
    </citation>
    <scope>NUCLEOTIDE SEQUENCE [LARGE SCALE GENOMIC DNA]</scope>
    <source>
        <strain evidence="1 2">DSM 44489</strain>
    </source>
</reference>
<evidence type="ECO:0000313" key="1">
    <source>
        <dbReference type="EMBL" id="PKV80880.1"/>
    </source>
</evidence>
<dbReference type="EMBL" id="PJMW01000002">
    <property type="protein sequence ID" value="PKV80880.1"/>
    <property type="molecule type" value="Genomic_DNA"/>
</dbReference>
<dbReference type="AlphaFoldDB" id="A0A2N3VGY8"/>